<keyword evidence="2" id="KW-1185">Reference proteome</keyword>
<evidence type="ECO:0000313" key="2">
    <source>
        <dbReference type="Proteomes" id="UP000198620"/>
    </source>
</evidence>
<gene>
    <name evidence="1" type="ORF">SAMN05216387_102179</name>
</gene>
<proteinExistence type="predicted"/>
<name>A0A1H7IHT3_9PROT</name>
<dbReference type="RefSeq" id="WP_090827185.1">
    <property type="nucleotide sequence ID" value="NZ_FOBH01000002.1"/>
</dbReference>
<accession>A0A1H7IHT3</accession>
<reference evidence="1 2" key="1">
    <citation type="submission" date="2016-10" db="EMBL/GenBank/DDBJ databases">
        <authorList>
            <person name="de Groot N.N."/>
        </authorList>
    </citation>
    <scope>NUCLEOTIDE SEQUENCE [LARGE SCALE GENOMIC DNA]</scope>
    <source>
        <strain evidence="1 2">Nv1</strain>
    </source>
</reference>
<evidence type="ECO:0000313" key="1">
    <source>
        <dbReference type="EMBL" id="SEK62056.1"/>
    </source>
</evidence>
<dbReference type="AlphaFoldDB" id="A0A1H7IHT3"/>
<sequence length="113" mass="12197">MEKEPLTKLTWRGRETVEAVPPLLDRAEQIEIDLPAGYNHSLFRLLHPDAPPAQLEEIDISGGPRLLANLASVKGLEELQGLIAPLDAAHAAVKVSSPPKIVITLPGAKKNTK</sequence>
<organism evidence="1 2">
    <name type="scientific">Nitrosovibrio tenuis</name>
    <dbReference type="NCBI Taxonomy" id="1233"/>
    <lineage>
        <taxon>Bacteria</taxon>
        <taxon>Pseudomonadati</taxon>
        <taxon>Pseudomonadota</taxon>
        <taxon>Betaproteobacteria</taxon>
        <taxon>Nitrosomonadales</taxon>
        <taxon>Nitrosomonadaceae</taxon>
        <taxon>Nitrosovibrio</taxon>
    </lineage>
</organism>
<dbReference type="EMBL" id="FOBH01000002">
    <property type="protein sequence ID" value="SEK62056.1"/>
    <property type="molecule type" value="Genomic_DNA"/>
</dbReference>
<dbReference type="Proteomes" id="UP000198620">
    <property type="component" value="Unassembled WGS sequence"/>
</dbReference>
<dbReference type="OrthoDB" id="8565828at2"/>
<protein>
    <submittedName>
        <fullName evidence="1">Uncharacterized protein</fullName>
    </submittedName>
</protein>
<dbReference type="STRING" id="1233.SAMN05216387_102179"/>